<dbReference type="Gene3D" id="3.90.1580.10">
    <property type="entry name" value="paralog of FGE (formylglycine-generating enzyme)"/>
    <property type="match status" value="1"/>
</dbReference>
<organism evidence="2 3">
    <name type="scientific">Puniceibacterium sediminis</name>
    <dbReference type="NCBI Taxonomy" id="1608407"/>
    <lineage>
        <taxon>Bacteria</taxon>
        <taxon>Pseudomonadati</taxon>
        <taxon>Pseudomonadota</taxon>
        <taxon>Alphaproteobacteria</taxon>
        <taxon>Rhodobacterales</taxon>
        <taxon>Paracoccaceae</taxon>
        <taxon>Puniceibacterium</taxon>
    </lineage>
</organism>
<dbReference type="EMBL" id="FZNN01000019">
    <property type="protein sequence ID" value="SNR73025.1"/>
    <property type="molecule type" value="Genomic_DNA"/>
</dbReference>
<dbReference type="PANTHER" id="PTHR23150:SF19">
    <property type="entry name" value="FORMYLGLYCINE-GENERATING ENZYME"/>
    <property type="match status" value="1"/>
</dbReference>
<protein>
    <submittedName>
        <fullName evidence="2">Sulfatase-modifying factor enzyme 1</fullName>
    </submittedName>
</protein>
<dbReference type="RefSeq" id="WP_245841041.1">
    <property type="nucleotide sequence ID" value="NZ_FZNN01000019.1"/>
</dbReference>
<evidence type="ECO:0000313" key="3">
    <source>
        <dbReference type="Proteomes" id="UP000198417"/>
    </source>
</evidence>
<reference evidence="2 3" key="1">
    <citation type="submission" date="2017-06" db="EMBL/GenBank/DDBJ databases">
        <authorList>
            <person name="Kim H.J."/>
            <person name="Triplett B.A."/>
        </authorList>
    </citation>
    <scope>NUCLEOTIDE SEQUENCE [LARGE SCALE GENOMIC DNA]</scope>
    <source>
        <strain evidence="2 3">DSM 29052</strain>
    </source>
</reference>
<gene>
    <name evidence="2" type="ORF">SAMN06265370_11917</name>
</gene>
<dbReference type="InterPro" id="IPR016187">
    <property type="entry name" value="CTDL_fold"/>
</dbReference>
<evidence type="ECO:0000259" key="1">
    <source>
        <dbReference type="Pfam" id="PF03781"/>
    </source>
</evidence>
<dbReference type="AlphaFoldDB" id="A0A238YPF3"/>
<dbReference type="Proteomes" id="UP000198417">
    <property type="component" value="Unassembled WGS sequence"/>
</dbReference>
<dbReference type="InterPro" id="IPR051043">
    <property type="entry name" value="Sulfatase_Mod_Factor_Kinase"/>
</dbReference>
<dbReference type="Pfam" id="PF03781">
    <property type="entry name" value="FGE-sulfatase"/>
    <property type="match status" value="1"/>
</dbReference>
<sequence>MKRHGLFRIATVVAASAVVAGALVTGAAWMTRGPDLTHLPDMVGPITMDNGRQAWVQKYEVTVAEWNACHAAGGCALWLVVRSDQNAADTPATGLSYPDALEYVRWLNTTTGQSFRLPGVAEWQVVAHSVLPEEPDPIFTDPALRWASAYLIKADIPRALKAKGSFSTTKDGIADLDGSVWEWTADCFSDTPPPV</sequence>
<dbReference type="InterPro" id="IPR005532">
    <property type="entry name" value="SUMF_dom"/>
</dbReference>
<accession>A0A238YPF3</accession>
<evidence type="ECO:0000313" key="2">
    <source>
        <dbReference type="EMBL" id="SNR73025.1"/>
    </source>
</evidence>
<dbReference type="GO" id="GO:0120147">
    <property type="term" value="F:formylglycine-generating oxidase activity"/>
    <property type="evidence" value="ECO:0007669"/>
    <property type="project" value="TreeGrafter"/>
</dbReference>
<proteinExistence type="predicted"/>
<dbReference type="InterPro" id="IPR042095">
    <property type="entry name" value="SUMF_sf"/>
</dbReference>
<feature type="domain" description="Sulfatase-modifying factor enzyme-like" evidence="1">
    <location>
        <begin position="52"/>
        <end position="189"/>
    </location>
</feature>
<keyword evidence="3" id="KW-1185">Reference proteome</keyword>
<dbReference type="SUPFAM" id="SSF56436">
    <property type="entry name" value="C-type lectin-like"/>
    <property type="match status" value="1"/>
</dbReference>
<name>A0A238YPF3_9RHOB</name>
<dbReference type="PANTHER" id="PTHR23150">
    <property type="entry name" value="SULFATASE MODIFYING FACTOR 1, 2"/>
    <property type="match status" value="1"/>
</dbReference>